<evidence type="ECO:0000313" key="1">
    <source>
        <dbReference type="EMBL" id="TCJ20014.1"/>
    </source>
</evidence>
<keyword evidence="2" id="KW-1185">Reference proteome</keyword>
<comment type="caution">
    <text evidence="1">The sequence shown here is derived from an EMBL/GenBank/DDBJ whole genome shotgun (WGS) entry which is preliminary data.</text>
</comment>
<dbReference type="OrthoDB" id="9806081at2"/>
<dbReference type="RefSeq" id="WP_132688495.1">
    <property type="nucleotide sequence ID" value="NZ_SKBU01000006.1"/>
</dbReference>
<evidence type="ECO:0000313" key="2">
    <source>
        <dbReference type="Proteomes" id="UP000295244"/>
    </source>
</evidence>
<name>A0A4R1BQM8_9ACTN</name>
<gene>
    <name evidence="1" type="ORF">E0L93_03450</name>
</gene>
<accession>A0A4R1BQM8</accession>
<organism evidence="1 2">
    <name type="scientific">Rubrobacter taiwanensis</name>
    <dbReference type="NCBI Taxonomy" id="185139"/>
    <lineage>
        <taxon>Bacteria</taxon>
        <taxon>Bacillati</taxon>
        <taxon>Actinomycetota</taxon>
        <taxon>Rubrobacteria</taxon>
        <taxon>Rubrobacterales</taxon>
        <taxon>Rubrobacteraceae</taxon>
        <taxon>Rubrobacter</taxon>
    </lineage>
</organism>
<proteinExistence type="predicted"/>
<sequence length="75" mass="8573">MLRLMGLPSLELCPEAAVRRRKDAIEIYFLGPEHRTGLEVPLKYLGDADPEAAEYRLLAQLQKMGYRVGRVTEEQ</sequence>
<dbReference type="AlphaFoldDB" id="A0A4R1BQM8"/>
<reference evidence="1 2" key="1">
    <citation type="submission" date="2019-03" db="EMBL/GenBank/DDBJ databases">
        <title>Whole genome sequence of a novel Rubrobacter taiwanensis strain, isolated from Yellowstone National Park.</title>
        <authorList>
            <person name="Freed S."/>
            <person name="Ramaley R.F."/>
            <person name="Kyndt J.A."/>
        </authorList>
    </citation>
    <scope>NUCLEOTIDE SEQUENCE [LARGE SCALE GENOMIC DNA]</scope>
    <source>
        <strain evidence="1 2">Yellowstone</strain>
    </source>
</reference>
<protein>
    <submittedName>
        <fullName evidence="1">Uncharacterized protein</fullName>
    </submittedName>
</protein>
<dbReference type="EMBL" id="SKBU01000006">
    <property type="protein sequence ID" value="TCJ20014.1"/>
    <property type="molecule type" value="Genomic_DNA"/>
</dbReference>
<dbReference type="Proteomes" id="UP000295244">
    <property type="component" value="Unassembled WGS sequence"/>
</dbReference>